<gene>
    <name evidence="20" type="ORF">E5676_scaffold216G001460</name>
    <name evidence="19" type="ORF">E6C27_scaffold280G003430</name>
</gene>
<evidence type="ECO:0000256" key="3">
    <source>
        <dbReference type="ARBA" id="ARBA00022695"/>
    </source>
</evidence>
<keyword evidence="7" id="KW-0255">Endonuclease</keyword>
<accession>A0A5A7UNM4</accession>
<dbReference type="InterPro" id="IPR043502">
    <property type="entry name" value="DNA/RNA_pol_sf"/>
</dbReference>
<feature type="region of interest" description="Disordered" evidence="16">
    <location>
        <begin position="376"/>
        <end position="437"/>
    </location>
</feature>
<evidence type="ECO:0000256" key="10">
    <source>
        <dbReference type="ARBA" id="ARBA00022908"/>
    </source>
</evidence>
<organism evidence="19 21">
    <name type="scientific">Cucumis melo var. makuwa</name>
    <name type="common">Oriental melon</name>
    <dbReference type="NCBI Taxonomy" id="1194695"/>
    <lineage>
        <taxon>Eukaryota</taxon>
        <taxon>Viridiplantae</taxon>
        <taxon>Streptophyta</taxon>
        <taxon>Embryophyta</taxon>
        <taxon>Tracheophyta</taxon>
        <taxon>Spermatophyta</taxon>
        <taxon>Magnoliopsida</taxon>
        <taxon>eudicotyledons</taxon>
        <taxon>Gunneridae</taxon>
        <taxon>Pentapetalae</taxon>
        <taxon>rosids</taxon>
        <taxon>fabids</taxon>
        <taxon>Cucurbitales</taxon>
        <taxon>Cucurbitaceae</taxon>
        <taxon>Benincaseae</taxon>
        <taxon>Cucumis</taxon>
    </lineage>
</organism>
<dbReference type="GO" id="GO:0006508">
    <property type="term" value="P:proteolysis"/>
    <property type="evidence" value="ECO:0007669"/>
    <property type="project" value="UniProtKB-KW"/>
</dbReference>
<feature type="compositionally biased region" description="Polar residues" evidence="16">
    <location>
        <begin position="69"/>
        <end position="88"/>
    </location>
</feature>
<evidence type="ECO:0000313" key="20">
    <source>
        <dbReference type="EMBL" id="TYK30159.1"/>
    </source>
</evidence>
<evidence type="ECO:0000256" key="15">
    <source>
        <dbReference type="ARBA" id="ARBA00023268"/>
    </source>
</evidence>
<evidence type="ECO:0000256" key="8">
    <source>
        <dbReference type="ARBA" id="ARBA00022801"/>
    </source>
</evidence>
<evidence type="ECO:0000256" key="16">
    <source>
        <dbReference type="SAM" id="MobiDB-lite"/>
    </source>
</evidence>
<dbReference type="InterPro" id="IPR016197">
    <property type="entry name" value="Chromo-like_dom_sf"/>
</dbReference>
<evidence type="ECO:0000256" key="12">
    <source>
        <dbReference type="ARBA" id="ARBA00022932"/>
    </source>
</evidence>
<dbReference type="GO" id="GO:0015074">
    <property type="term" value="P:DNA integration"/>
    <property type="evidence" value="ECO:0007669"/>
    <property type="project" value="UniProtKB-KW"/>
</dbReference>
<keyword evidence="1" id="KW-0645">Protease</keyword>
<dbReference type="GO" id="GO:0003964">
    <property type="term" value="F:RNA-directed DNA polymerase activity"/>
    <property type="evidence" value="ECO:0007669"/>
    <property type="project" value="UniProtKB-KW"/>
</dbReference>
<evidence type="ECO:0000256" key="9">
    <source>
        <dbReference type="ARBA" id="ARBA00022842"/>
    </source>
</evidence>
<dbReference type="EMBL" id="SSTD01000775">
    <property type="protein sequence ID" value="TYK30159.1"/>
    <property type="molecule type" value="Genomic_DNA"/>
</dbReference>
<keyword evidence="14" id="KW-0233">DNA recombination</keyword>
<dbReference type="PROSITE" id="PS50994">
    <property type="entry name" value="INTEGRASE"/>
    <property type="match status" value="1"/>
</dbReference>
<dbReference type="EMBL" id="SSTE01007195">
    <property type="protein sequence ID" value="KAA0057462.1"/>
    <property type="molecule type" value="Genomic_DNA"/>
</dbReference>
<feature type="compositionally biased region" description="Polar residues" evidence="16">
    <location>
        <begin position="178"/>
        <end position="194"/>
    </location>
</feature>
<dbReference type="InterPro" id="IPR001584">
    <property type="entry name" value="Integrase_cat-core"/>
</dbReference>
<keyword evidence="4" id="KW-0540">Nuclease</keyword>
<feature type="region of interest" description="Disordered" evidence="16">
    <location>
        <begin position="68"/>
        <end position="101"/>
    </location>
</feature>
<keyword evidence="8" id="KW-0378">Hydrolase</keyword>
<evidence type="ECO:0000259" key="18">
    <source>
        <dbReference type="PROSITE" id="PS50994"/>
    </source>
</evidence>
<dbReference type="Proteomes" id="UP000321947">
    <property type="component" value="Unassembled WGS sequence"/>
</dbReference>
<dbReference type="InterPro" id="IPR056924">
    <property type="entry name" value="SH3_Tf2-1"/>
</dbReference>
<reference evidence="21 22" key="1">
    <citation type="submission" date="2019-08" db="EMBL/GenBank/DDBJ databases">
        <title>Draft genome sequences of two oriental melons (Cucumis melo L. var makuwa).</title>
        <authorList>
            <person name="Kwon S.-Y."/>
        </authorList>
    </citation>
    <scope>NUCLEOTIDE SEQUENCE [LARGE SCALE GENOMIC DNA]</scope>
    <source>
        <strain evidence="22">cv. Chang Bougi</strain>
        <strain evidence="21">cv. SW 3</strain>
        <tissue evidence="19">Leaf</tissue>
    </source>
</reference>
<dbReference type="CDD" id="cd00303">
    <property type="entry name" value="retropepsin_like"/>
    <property type="match status" value="1"/>
</dbReference>
<keyword evidence="12" id="KW-0239">DNA-directed DNA polymerase</keyword>
<feature type="compositionally biased region" description="Basic and acidic residues" evidence="16">
    <location>
        <begin position="89"/>
        <end position="101"/>
    </location>
</feature>
<dbReference type="Gene3D" id="2.40.70.10">
    <property type="entry name" value="Acid Proteases"/>
    <property type="match status" value="1"/>
</dbReference>
<dbReference type="InterPro" id="IPR021109">
    <property type="entry name" value="Peptidase_aspartic_dom_sf"/>
</dbReference>
<dbReference type="CDD" id="cd01647">
    <property type="entry name" value="RT_LTR"/>
    <property type="match status" value="1"/>
</dbReference>
<dbReference type="PANTHER" id="PTHR37984:SF5">
    <property type="entry name" value="PROTEIN NYNRIN-LIKE"/>
    <property type="match status" value="1"/>
</dbReference>
<keyword evidence="6" id="KW-0064">Aspartyl protease</keyword>
<dbReference type="Pfam" id="PF24626">
    <property type="entry name" value="SH3_Tf2-1"/>
    <property type="match status" value="1"/>
</dbReference>
<keyword evidence="15" id="KW-0511">Multifunctional enzyme</keyword>
<name>A0A5A7UNM4_CUCMM</name>
<dbReference type="InterPro" id="IPR041588">
    <property type="entry name" value="Integrase_H2C2"/>
</dbReference>
<dbReference type="SUPFAM" id="SSF53098">
    <property type="entry name" value="Ribonuclease H-like"/>
    <property type="match status" value="1"/>
</dbReference>
<keyword evidence="10" id="KW-0229">DNA integration</keyword>
<dbReference type="Proteomes" id="UP000321393">
    <property type="component" value="Unassembled WGS sequence"/>
</dbReference>
<dbReference type="GO" id="GO:0003887">
    <property type="term" value="F:DNA-directed DNA polymerase activity"/>
    <property type="evidence" value="ECO:0007669"/>
    <property type="project" value="UniProtKB-KW"/>
</dbReference>
<evidence type="ECO:0000256" key="2">
    <source>
        <dbReference type="ARBA" id="ARBA00022679"/>
    </source>
</evidence>
<dbReference type="InterPro" id="IPR000953">
    <property type="entry name" value="Chromo/chromo_shadow_dom"/>
</dbReference>
<dbReference type="SUPFAM" id="SSF56672">
    <property type="entry name" value="DNA/RNA polymerases"/>
    <property type="match status" value="1"/>
</dbReference>
<evidence type="ECO:0000256" key="11">
    <source>
        <dbReference type="ARBA" id="ARBA00022918"/>
    </source>
</evidence>
<dbReference type="GO" id="GO:0004519">
    <property type="term" value="F:endonuclease activity"/>
    <property type="evidence" value="ECO:0007669"/>
    <property type="project" value="UniProtKB-KW"/>
</dbReference>
<evidence type="ECO:0000256" key="5">
    <source>
        <dbReference type="ARBA" id="ARBA00022723"/>
    </source>
</evidence>
<evidence type="ECO:0000256" key="7">
    <source>
        <dbReference type="ARBA" id="ARBA00022759"/>
    </source>
</evidence>
<feature type="domain" description="Integrase catalytic" evidence="18">
    <location>
        <begin position="887"/>
        <end position="997"/>
    </location>
</feature>
<dbReference type="InterPro" id="IPR036397">
    <property type="entry name" value="RNaseH_sf"/>
</dbReference>
<dbReference type="Pfam" id="PF17919">
    <property type="entry name" value="RT_RNaseH_2"/>
    <property type="match status" value="1"/>
</dbReference>
<feature type="region of interest" description="Disordered" evidence="16">
    <location>
        <begin position="178"/>
        <end position="199"/>
    </location>
</feature>
<dbReference type="PROSITE" id="PS50013">
    <property type="entry name" value="CHROMO_2"/>
    <property type="match status" value="1"/>
</dbReference>
<protein>
    <submittedName>
        <fullName evidence="19">Transposon Ty3-G Gag-Pol polyprotein</fullName>
    </submittedName>
</protein>
<dbReference type="Gene3D" id="1.10.340.70">
    <property type="match status" value="1"/>
</dbReference>
<evidence type="ECO:0000256" key="13">
    <source>
        <dbReference type="ARBA" id="ARBA00023125"/>
    </source>
</evidence>
<keyword evidence="9" id="KW-0460">Magnesium</keyword>
<dbReference type="InterPro" id="IPR043128">
    <property type="entry name" value="Rev_trsase/Diguanyl_cyclase"/>
</dbReference>
<dbReference type="SUPFAM" id="SSF54160">
    <property type="entry name" value="Chromo domain-like"/>
    <property type="match status" value="1"/>
</dbReference>
<feature type="region of interest" description="Disordered" evidence="16">
    <location>
        <begin position="1200"/>
        <end position="1253"/>
    </location>
</feature>
<dbReference type="GO" id="GO:0046872">
    <property type="term" value="F:metal ion binding"/>
    <property type="evidence" value="ECO:0007669"/>
    <property type="project" value="UniProtKB-KW"/>
</dbReference>
<dbReference type="InterPro" id="IPR012337">
    <property type="entry name" value="RNaseH-like_sf"/>
</dbReference>
<keyword evidence="2" id="KW-0808">Transferase</keyword>
<sequence length="1312" mass="148012">MAKSTKERLDMMEQGILKLPLMEENISLLSKTTTDMNAQIDKQYQQQQVILKYLKGILRDDSPCKQVVEGSSSKAQNEETTLTAISMNSKEEGKAEEGPATDRKKLTVVVISFDRPALDWYRSQEEREAFKGWQDLKQKMLVRFRSIRDGTLVGRFLTIKQETTCGLSSAYDSKAAQRTPNARNASATAANEGSTTGGWPMRTITLREVATGDNRREGPTKRLTDAEFQARREKGLCFRCGEKYHAGHRCKTKENKELRMLLVKERGEELEIVEEEYFDDESEMKPPEIQSVENLNIELSINSVVGLTNPGTMKVKGKLGEEEVVILIDCGATHNFIAEKLVDKLQLPMRETPNYGVILGSDTAIKGKGVCGDVELWLGDSGQQGGHQRGPESHKNPSQSQGDDEELGDGRSGVPGGVPGYGKEGHRGWEEDDQLKETGEDRMATIISKYSEVFEWPGRLPPQRGIDHHIYLRQGTDPVNVRPYRYAHYQKEEMERLVDEMLTSGIIRPSTSPYSNPVLLVKKKDGSWRFYVDYRALKNVTIPDKFPILVVEELFDELNGADTFSKIDLKAGYHQIRMCPEDIERQPSEPTRDTMSSCKGMEEHVQHLEVVLEILRESELYANFDKCNFTKPRISYLGHYISVKGIENYGSIATPLTQLLKARAYKWTEETEAAFEKLKKAMMTLPVLVMPDFNLPFEIESDASGVGVGAGTTSVRAGTDCSSMGSTMVATIFVGKKIHRKNGPEIIEVPIITEIVDALSRMGPTAHLNQLTAPALLDVEVIREEVRKDPALHEIIQLIEEQGVEVPHYTSHQGQSGFLRTYKRMAGELYWKRMKSDIQKYCEECMICQRNKTSALSPAGLLLPLEIPDPFGVISPWISSRGFPNHTVAEVFVKEIVKLHGYPKSIVSDRDKIFLSHFWTEMFRLAGTKLNRSSSYHPQTDGQTEVVNKSVEAYLRCFCGEKPREWSQWLHWAEYWYNTTYHGSIGISPFQAVYGRLPPPLIQYGDMETPNSTLDQQLRDRETVLGTLKEQLQVAQERMKRFADTKRRDVEFQTGDHVFLKLRPYGQTSLQKKRNEKLSPKYFGPYGIIERIGTVAYKLELPSTAAIHPVFHVSQLKKAIGNVKETQPLDPHVNECHEWITQPEEVYAYRKNQATKKWEVLVSWKGLPPHKATWENCADLKVQFPKFHLEDKADLEEESDARPPILFTYNRRKKDSNKGTRGSSEESKETGDQSGGATSWAAPSGGGEEGGRNCRGPLLHRLVQTPLSAWGVDVALPAVSPTSASAVRCGIHHGWLLPMVTPSDRPLPQFLP</sequence>
<evidence type="ECO:0000256" key="4">
    <source>
        <dbReference type="ARBA" id="ARBA00022722"/>
    </source>
</evidence>
<dbReference type="InterPro" id="IPR050951">
    <property type="entry name" value="Retrovirus_Pol_polyprotein"/>
</dbReference>
<dbReference type="PANTHER" id="PTHR37984">
    <property type="entry name" value="PROTEIN CBG26694"/>
    <property type="match status" value="1"/>
</dbReference>
<dbReference type="Pfam" id="PF17921">
    <property type="entry name" value="Integrase_H2C2"/>
    <property type="match status" value="1"/>
</dbReference>
<dbReference type="Gene3D" id="3.10.10.10">
    <property type="entry name" value="HIV Type 1 Reverse Transcriptase, subunit A, domain 1"/>
    <property type="match status" value="1"/>
</dbReference>
<evidence type="ECO:0000256" key="14">
    <source>
        <dbReference type="ARBA" id="ARBA00023172"/>
    </source>
</evidence>
<dbReference type="GO" id="GO:0003677">
    <property type="term" value="F:DNA binding"/>
    <property type="evidence" value="ECO:0007669"/>
    <property type="project" value="UniProtKB-KW"/>
</dbReference>
<dbReference type="GO" id="GO:0006310">
    <property type="term" value="P:DNA recombination"/>
    <property type="evidence" value="ECO:0007669"/>
    <property type="project" value="UniProtKB-KW"/>
</dbReference>
<dbReference type="InterPro" id="IPR041577">
    <property type="entry name" value="RT_RNaseH_2"/>
</dbReference>
<evidence type="ECO:0000256" key="1">
    <source>
        <dbReference type="ARBA" id="ARBA00022670"/>
    </source>
</evidence>
<dbReference type="GO" id="GO:0004190">
    <property type="term" value="F:aspartic-type endopeptidase activity"/>
    <property type="evidence" value="ECO:0007669"/>
    <property type="project" value="UniProtKB-KW"/>
</dbReference>
<evidence type="ECO:0000259" key="17">
    <source>
        <dbReference type="PROSITE" id="PS50013"/>
    </source>
</evidence>
<evidence type="ECO:0000256" key="6">
    <source>
        <dbReference type="ARBA" id="ARBA00022750"/>
    </source>
</evidence>
<dbReference type="Gene3D" id="3.30.420.10">
    <property type="entry name" value="Ribonuclease H-like superfamily/Ribonuclease H"/>
    <property type="match status" value="1"/>
</dbReference>
<evidence type="ECO:0000313" key="22">
    <source>
        <dbReference type="Proteomes" id="UP000321947"/>
    </source>
</evidence>
<feature type="domain" description="Chromo" evidence="17">
    <location>
        <begin position="1141"/>
        <end position="1221"/>
    </location>
</feature>
<dbReference type="Gene3D" id="3.30.70.270">
    <property type="match status" value="3"/>
</dbReference>
<keyword evidence="11" id="KW-0695">RNA-directed DNA polymerase</keyword>
<feature type="compositionally biased region" description="Gly residues" evidence="16">
    <location>
        <begin position="410"/>
        <end position="422"/>
    </location>
</feature>
<evidence type="ECO:0000313" key="19">
    <source>
        <dbReference type="EMBL" id="KAA0057462.1"/>
    </source>
</evidence>
<evidence type="ECO:0000313" key="21">
    <source>
        <dbReference type="Proteomes" id="UP000321393"/>
    </source>
</evidence>
<proteinExistence type="predicted"/>
<keyword evidence="13" id="KW-0238">DNA-binding</keyword>
<dbReference type="Gene3D" id="2.40.50.40">
    <property type="match status" value="1"/>
</dbReference>
<feature type="compositionally biased region" description="Basic and acidic residues" evidence="16">
    <location>
        <begin position="423"/>
        <end position="437"/>
    </location>
</feature>
<dbReference type="OrthoDB" id="913535at2759"/>
<keyword evidence="5" id="KW-0479">Metal-binding</keyword>
<keyword evidence="3" id="KW-0548">Nucleotidyltransferase</keyword>
<comment type="caution">
    <text evidence="19">The sequence shown here is derived from an EMBL/GenBank/DDBJ whole genome shotgun (WGS) entry which is preliminary data.</text>
</comment>